<feature type="compositionally biased region" description="Basic and acidic residues" evidence="3">
    <location>
        <begin position="27"/>
        <end position="36"/>
    </location>
</feature>
<dbReference type="PANTHER" id="PTHR22550">
    <property type="entry name" value="SPORE GERMINATION PROTEIN"/>
    <property type="match status" value="1"/>
</dbReference>
<protein>
    <submittedName>
        <fullName evidence="5">Spore germination protein KA</fullName>
    </submittedName>
</protein>
<dbReference type="AlphaFoldDB" id="A0A1I6DTM4"/>
<dbReference type="GO" id="GO:0009847">
    <property type="term" value="P:spore germination"/>
    <property type="evidence" value="ECO:0007669"/>
    <property type="project" value="InterPro"/>
</dbReference>
<feature type="transmembrane region" description="Helical" evidence="4">
    <location>
        <begin position="629"/>
        <end position="649"/>
    </location>
</feature>
<evidence type="ECO:0000256" key="3">
    <source>
        <dbReference type="SAM" id="MobiDB-lite"/>
    </source>
</evidence>
<name>A0A1I6DTM4_9FIRM</name>
<dbReference type="Proteomes" id="UP000199584">
    <property type="component" value="Unassembled WGS sequence"/>
</dbReference>
<accession>A0A1I6DTM4</accession>
<dbReference type="PANTHER" id="PTHR22550:SF5">
    <property type="entry name" value="LEUCINE ZIPPER PROTEIN 4"/>
    <property type="match status" value="1"/>
</dbReference>
<evidence type="ECO:0000256" key="1">
    <source>
        <dbReference type="ARBA" id="ARBA00005278"/>
    </source>
</evidence>
<dbReference type="InterPro" id="IPR004995">
    <property type="entry name" value="Spore_Ger"/>
</dbReference>
<dbReference type="Pfam" id="PF03323">
    <property type="entry name" value="GerA"/>
    <property type="match status" value="1"/>
</dbReference>
<gene>
    <name evidence="5" type="ORF">SAMN05660706_11770</name>
</gene>
<dbReference type="STRING" id="39060.SAMN05660706_11770"/>
<evidence type="ECO:0000313" key="6">
    <source>
        <dbReference type="Proteomes" id="UP000199584"/>
    </source>
</evidence>
<feature type="region of interest" description="Disordered" evidence="3">
    <location>
        <begin position="15"/>
        <end position="144"/>
    </location>
</feature>
<evidence type="ECO:0000313" key="5">
    <source>
        <dbReference type="EMBL" id="SFR08850.1"/>
    </source>
</evidence>
<feature type="transmembrane region" description="Helical" evidence="4">
    <location>
        <begin position="540"/>
        <end position="559"/>
    </location>
</feature>
<keyword evidence="2 4" id="KW-0472">Membrane</keyword>
<dbReference type="InterPro" id="IPR050768">
    <property type="entry name" value="UPF0353/GerABKA_families"/>
</dbReference>
<keyword evidence="6" id="KW-1185">Reference proteome</keyword>
<keyword evidence="4" id="KW-1133">Transmembrane helix</keyword>
<feature type="transmembrane region" description="Helical" evidence="4">
    <location>
        <begin position="473"/>
        <end position="495"/>
    </location>
</feature>
<reference evidence="6" key="1">
    <citation type="submission" date="2016-10" db="EMBL/GenBank/DDBJ databases">
        <authorList>
            <person name="Varghese N."/>
            <person name="Submissions S."/>
        </authorList>
    </citation>
    <scope>NUCLEOTIDE SEQUENCE [LARGE SCALE GENOMIC DNA]</scope>
    <source>
        <strain evidence="6">DSM 3669</strain>
    </source>
</reference>
<evidence type="ECO:0000256" key="4">
    <source>
        <dbReference type="SAM" id="Phobius"/>
    </source>
</evidence>
<feature type="compositionally biased region" description="Low complexity" evidence="3">
    <location>
        <begin position="131"/>
        <end position="141"/>
    </location>
</feature>
<keyword evidence="4" id="KW-0812">Transmembrane</keyword>
<organism evidence="5 6">
    <name type="scientific">Desulfoscipio geothermicus DSM 3669</name>
    <dbReference type="NCBI Taxonomy" id="1121426"/>
    <lineage>
        <taxon>Bacteria</taxon>
        <taxon>Bacillati</taxon>
        <taxon>Bacillota</taxon>
        <taxon>Clostridia</taxon>
        <taxon>Eubacteriales</taxon>
        <taxon>Desulfallaceae</taxon>
        <taxon>Desulfoscipio</taxon>
    </lineage>
</organism>
<feature type="compositionally biased region" description="Basic residues" evidence="3">
    <location>
        <begin position="67"/>
        <end position="83"/>
    </location>
</feature>
<proteinExistence type="inferred from homology"/>
<comment type="similarity">
    <text evidence="1">Belongs to the GerABKA family.</text>
</comment>
<dbReference type="RefSeq" id="WP_245779742.1">
    <property type="nucleotide sequence ID" value="NZ_FOYM01000017.1"/>
</dbReference>
<feature type="transmembrane region" description="Helical" evidence="4">
    <location>
        <begin position="599"/>
        <end position="623"/>
    </location>
</feature>
<feature type="compositionally biased region" description="Polar residues" evidence="3">
    <location>
        <begin position="103"/>
        <end position="114"/>
    </location>
</feature>
<feature type="transmembrane region" description="Helical" evidence="4">
    <location>
        <begin position="565"/>
        <end position="587"/>
    </location>
</feature>
<dbReference type="GO" id="GO:0016020">
    <property type="term" value="C:membrane"/>
    <property type="evidence" value="ECO:0007669"/>
    <property type="project" value="InterPro"/>
</dbReference>
<sequence>MSWLRKLAKYLLYQKPEEPSTTFMAGIEDRPVKDVRQPGAKGAKGAGDKSAGWREDAPGAEPGTREGKKRGRTARARKARGGKKTGETPAPDAVESGHPDTGDNGSEATGQRGMQNGDDVAKQPVAGGKNGNNAAGQAVAGEKNEADSAVREKYAGQVAENQAIEEMLRAKTKLAYDLEENRRVLTAIFRVPRNKDAVLRTLTIGTDPPFRALLVFIDGVVNSQVQNLAILQPLMLFSDLKAQAEKQNGQNGSAGRYKDFFDRVKEALVPNNQVAVADNYQKVVNDVLGGNSALFIDGFNQALLLETKGWHFRSISPPQVEAVIRGPQEAFTEQIRINTSLVRKIIQRPALVTEFIKIGDVSPMQCAIMYMADLANPDLVGEVKRRLESVRGDYLQETGLLEQMIEDSPLHLMPQVLTTERPDRVAAGIMEGKVAVLVNGNPFVMVVPCTFFDLMQSPEDAYIRWPLGTFIRIIRYVGLFLALLLPAHYVAITAFHQEFIPTDLLLAMTGAREKVPFPSIVEILIMEASFELIREAGIRIPGTVGTTLGIVGALILGQAAVAANIVSPILIIVVAVTAIGSFAIPNYSFSLSVRVLRFVYIFLASLSGLLGILVGFFIHVGFMVSLRSFGVPFMVPAAPVTGTSANYFVRGPVWQQETRPDYVDPLQRRYQPEVSRGWLRPGGRKGVKGRK</sequence>
<evidence type="ECO:0000256" key="2">
    <source>
        <dbReference type="ARBA" id="ARBA00023136"/>
    </source>
</evidence>
<dbReference type="EMBL" id="FOYM01000017">
    <property type="protein sequence ID" value="SFR08850.1"/>
    <property type="molecule type" value="Genomic_DNA"/>
</dbReference>